<sequence length="629" mass="71692">MFSKSIKKPSKAPSITSSLPVLPMVEVDAETYGRAKRMIFLHNECRLVLSQDPENFPLHTSSILLYLTSSFLVKSAIYDTAVLLSNALRVPIIALIENPGPCYHRLYRFLYGTYRIISIGINTYKTAYQPKDLIAHFNVYFSANIVLTEYFPIVIKNEYQLLTPAHELSLTFSLLSRKVGVFYMCPYPLRLRTGPLRVAQLSSSGGSWDVRSQAVPQQGTPPDPVFISATKRLPSHNVNYPQYPWISPLISTYILVYDTGPKNEKYKINLSSRLKDCMELWLVENASCLIREIHYSTDIYSMLRGILLLMIVNSGLSTYHTFLHPSTKQYPVGSPVHTSQKQKKWKDMDAQFEALSLVLETTDKSVDHFVGKTPQAFSESLTYTCSDLLNQLTSDSGQETISHVTIATYLGYISLEAFLSFLSIQKASVARRQDGQEQDREDTFTKIYIFALRDTKSSNKTEEENVITPQYLLWMLYNSHVRKLYSEMLHSLDITLCPVVSQGRLTNFSEKILTVLQIQLLFALCSPSSFDQYLLFVFRISFQYARPELISPMPLVSRQYLAYDLTIVDIIAILSPIYRKLVYLYALRYIERAIFNVYGKNVSRDASRQPVGLLPDSRNVSNQIHPGQG</sequence>
<dbReference type="EMBL" id="ACVC01000118">
    <property type="protein sequence ID" value="EFO63832.1"/>
    <property type="molecule type" value="Genomic_DNA"/>
</dbReference>
<reference evidence="2 3" key="1">
    <citation type="journal article" date="2010" name="BMC Genomics">
        <title>Genome analysis and comparative genomics of a Giardia intestinalis assemblage E isolate.</title>
        <authorList>
            <person name="Jerlstrom-Hultqvist J."/>
            <person name="Franzen O."/>
            <person name="Ankarklev J."/>
            <person name="Xu F."/>
            <person name="Nohynkova E."/>
            <person name="Andersson J.O."/>
            <person name="Svard S.G."/>
            <person name="Andersson B."/>
        </authorList>
    </citation>
    <scope>NUCLEOTIDE SEQUENCE [LARGE SCALE GENOMIC DNA]</scope>
    <source>
        <strain evidence="2 3">P15</strain>
    </source>
</reference>
<dbReference type="AlphaFoldDB" id="E1F147"/>
<feature type="compositionally biased region" description="Polar residues" evidence="1">
    <location>
        <begin position="618"/>
        <end position="629"/>
    </location>
</feature>
<organism evidence="2 3">
    <name type="scientific">Giardia intestinalis (strain P15)</name>
    <name type="common">Giardia lamblia</name>
    <dbReference type="NCBI Taxonomy" id="658858"/>
    <lineage>
        <taxon>Eukaryota</taxon>
        <taxon>Metamonada</taxon>
        <taxon>Diplomonadida</taxon>
        <taxon>Hexamitidae</taxon>
        <taxon>Giardiinae</taxon>
        <taxon>Giardia</taxon>
    </lineage>
</organism>
<gene>
    <name evidence="2" type="ORF">GLP15_1983</name>
</gene>
<evidence type="ECO:0000313" key="2">
    <source>
        <dbReference type="EMBL" id="EFO63832.1"/>
    </source>
</evidence>
<evidence type="ECO:0000313" key="3">
    <source>
        <dbReference type="Proteomes" id="UP000008974"/>
    </source>
</evidence>
<accession>E1F147</accession>
<proteinExistence type="predicted"/>
<evidence type="ECO:0000256" key="1">
    <source>
        <dbReference type="SAM" id="MobiDB-lite"/>
    </source>
</evidence>
<dbReference type="OrthoDB" id="10303211at2759"/>
<comment type="caution">
    <text evidence="2">The sequence shown here is derived from an EMBL/GenBank/DDBJ whole genome shotgun (WGS) entry which is preliminary data.</text>
</comment>
<dbReference type="OMA" id="RQYLAYD"/>
<dbReference type="VEuPathDB" id="GiardiaDB:GLP15_1983"/>
<protein>
    <submittedName>
        <fullName evidence="2">Uncharacterized protein</fullName>
    </submittedName>
</protein>
<dbReference type="Proteomes" id="UP000008974">
    <property type="component" value="Unassembled WGS sequence"/>
</dbReference>
<feature type="region of interest" description="Disordered" evidence="1">
    <location>
        <begin position="609"/>
        <end position="629"/>
    </location>
</feature>
<name>E1F147_GIAIA</name>